<keyword evidence="5" id="KW-0862">Zinc</keyword>
<feature type="domain" description="C2H2-type" evidence="12">
    <location>
        <begin position="303"/>
        <end position="334"/>
    </location>
</feature>
<dbReference type="Proteomes" id="UP000502823">
    <property type="component" value="Unassembled WGS sequence"/>
</dbReference>
<keyword evidence="9" id="KW-0539">Nucleus</keyword>
<dbReference type="PROSITE" id="PS50157">
    <property type="entry name" value="ZINC_FINGER_C2H2_2"/>
    <property type="match status" value="7"/>
</dbReference>
<dbReference type="PROSITE" id="PS00028">
    <property type="entry name" value="ZINC_FINGER_C2H2_1"/>
    <property type="match status" value="6"/>
</dbReference>
<keyword evidence="14" id="KW-1185">Reference proteome</keyword>
<organism evidence="13 14">
    <name type="scientific">Coptotermes formosanus</name>
    <name type="common">Formosan subterranean termite</name>
    <dbReference type="NCBI Taxonomy" id="36987"/>
    <lineage>
        <taxon>Eukaryota</taxon>
        <taxon>Metazoa</taxon>
        <taxon>Ecdysozoa</taxon>
        <taxon>Arthropoda</taxon>
        <taxon>Hexapoda</taxon>
        <taxon>Insecta</taxon>
        <taxon>Pterygota</taxon>
        <taxon>Neoptera</taxon>
        <taxon>Polyneoptera</taxon>
        <taxon>Dictyoptera</taxon>
        <taxon>Blattodea</taxon>
        <taxon>Blattoidea</taxon>
        <taxon>Termitoidae</taxon>
        <taxon>Rhinotermitidae</taxon>
        <taxon>Coptotermes</taxon>
    </lineage>
</organism>
<sequence>MTSVCNIFRQQKKDFKDDSVEDEDDGAGGGMESTDFNPTRFLTVTHNETSISENISPVIKNPPIMHYAMSEGNYKKSKNRWPRRCQWLATPATSVQPKHGRTKEAVYCCTFCDKCFAKNDLLKCHMRLHTANISTEMSEALDEKSELKEEVDKVSYICEKCGMDCQCVSAYMQHQKIHKKKEKKLLSCHICRKEFKFNSLLLHHVERHKPKNKVGKSLSCLTCGKKYIKTGSLTKHELQHEGKGSFRCRPCGKVFSTEAERTKHRDEKHEKPWKCTVCSHMFASEQKLDAHVKWHESKEAEVFVCNVCDKEFKLKVNLKVHVESRCENHDWISPVFSSSNKPVEQPVTDDRFCHIADLHLASMERNIRRCSIYLMLGIVRLGKVM</sequence>
<reference evidence="14" key="1">
    <citation type="submission" date="2020-01" db="EMBL/GenBank/DDBJ databases">
        <title>Draft genome sequence of the Termite Coptotermes fromosanus.</title>
        <authorList>
            <person name="Itakura S."/>
            <person name="Yosikawa Y."/>
            <person name="Umezawa K."/>
        </authorList>
    </citation>
    <scope>NUCLEOTIDE SEQUENCE [LARGE SCALE GENOMIC DNA]</scope>
</reference>
<evidence type="ECO:0000256" key="8">
    <source>
        <dbReference type="ARBA" id="ARBA00023163"/>
    </source>
</evidence>
<evidence type="ECO:0000259" key="12">
    <source>
        <dbReference type="PROSITE" id="PS50157"/>
    </source>
</evidence>
<name>A0A6L2QAD0_COPFO</name>
<evidence type="ECO:0000256" key="1">
    <source>
        <dbReference type="ARBA" id="ARBA00004123"/>
    </source>
</evidence>
<accession>A0A6L2QAD0</accession>
<feature type="domain" description="C2H2-type" evidence="12">
    <location>
        <begin position="186"/>
        <end position="213"/>
    </location>
</feature>
<evidence type="ECO:0000256" key="6">
    <source>
        <dbReference type="ARBA" id="ARBA00023015"/>
    </source>
</evidence>
<dbReference type="SMART" id="SM00355">
    <property type="entry name" value="ZnF_C2H2"/>
    <property type="match status" value="7"/>
</dbReference>
<feature type="region of interest" description="Disordered" evidence="11">
    <location>
        <begin position="15"/>
        <end position="37"/>
    </location>
</feature>
<dbReference type="InterPro" id="IPR036236">
    <property type="entry name" value="Znf_C2H2_sf"/>
</dbReference>
<dbReference type="InterPro" id="IPR013087">
    <property type="entry name" value="Znf_C2H2_type"/>
</dbReference>
<protein>
    <recommendedName>
        <fullName evidence="12">C2H2-type domain-containing protein</fullName>
    </recommendedName>
</protein>
<keyword evidence="4 10" id="KW-0863">Zinc-finger</keyword>
<evidence type="ECO:0000256" key="7">
    <source>
        <dbReference type="ARBA" id="ARBA00023125"/>
    </source>
</evidence>
<comment type="caution">
    <text evidence="13">The sequence shown here is derived from an EMBL/GenBank/DDBJ whole genome shotgun (WGS) entry which is preliminary data.</text>
</comment>
<evidence type="ECO:0000313" key="13">
    <source>
        <dbReference type="EMBL" id="GFG40970.1"/>
    </source>
</evidence>
<dbReference type="PANTHER" id="PTHR24384">
    <property type="entry name" value="FINGER PUTATIVE TRANSCRIPTION FACTOR FAMILY-RELATED"/>
    <property type="match status" value="1"/>
</dbReference>
<dbReference type="PANTHER" id="PTHR24384:SF189">
    <property type="entry name" value="C2H2-TYPE DOMAIN-CONTAINING PROTEIN-RELATED"/>
    <property type="match status" value="1"/>
</dbReference>
<evidence type="ECO:0000256" key="11">
    <source>
        <dbReference type="SAM" id="MobiDB-lite"/>
    </source>
</evidence>
<dbReference type="GO" id="GO:0000978">
    <property type="term" value="F:RNA polymerase II cis-regulatory region sequence-specific DNA binding"/>
    <property type="evidence" value="ECO:0007669"/>
    <property type="project" value="TreeGrafter"/>
</dbReference>
<keyword evidence="3" id="KW-0677">Repeat</keyword>
<proteinExistence type="predicted"/>
<evidence type="ECO:0000256" key="2">
    <source>
        <dbReference type="ARBA" id="ARBA00022723"/>
    </source>
</evidence>
<evidence type="ECO:0000256" key="9">
    <source>
        <dbReference type="ARBA" id="ARBA00023242"/>
    </source>
</evidence>
<dbReference type="GO" id="GO:0008270">
    <property type="term" value="F:zinc ion binding"/>
    <property type="evidence" value="ECO:0007669"/>
    <property type="project" value="UniProtKB-KW"/>
</dbReference>
<dbReference type="InParanoid" id="A0A6L2QAD0"/>
<dbReference type="AlphaFoldDB" id="A0A6L2QAD0"/>
<dbReference type="Pfam" id="PF00096">
    <property type="entry name" value="zf-C2H2"/>
    <property type="match status" value="1"/>
</dbReference>
<evidence type="ECO:0000256" key="3">
    <source>
        <dbReference type="ARBA" id="ARBA00022737"/>
    </source>
</evidence>
<feature type="domain" description="C2H2-type" evidence="12">
    <location>
        <begin position="218"/>
        <end position="245"/>
    </location>
</feature>
<comment type="subcellular location">
    <subcellularLocation>
        <location evidence="1">Nucleus</location>
    </subcellularLocation>
</comment>
<gene>
    <name evidence="13" type="ORF">Cfor_02948</name>
</gene>
<keyword evidence="2" id="KW-0479">Metal-binding</keyword>
<dbReference type="OrthoDB" id="654211at2759"/>
<evidence type="ECO:0000256" key="5">
    <source>
        <dbReference type="ARBA" id="ARBA00022833"/>
    </source>
</evidence>
<dbReference type="SUPFAM" id="SSF57667">
    <property type="entry name" value="beta-beta-alpha zinc fingers"/>
    <property type="match status" value="4"/>
</dbReference>
<feature type="domain" description="C2H2-type" evidence="12">
    <location>
        <begin position="156"/>
        <end position="183"/>
    </location>
</feature>
<dbReference type="FunCoup" id="A0A6L2QAD0">
    <property type="interactions" value="507"/>
</dbReference>
<keyword evidence="6" id="KW-0805">Transcription regulation</keyword>
<keyword evidence="8" id="KW-0804">Transcription</keyword>
<feature type="domain" description="C2H2-type" evidence="12">
    <location>
        <begin position="107"/>
        <end position="134"/>
    </location>
</feature>
<keyword evidence="7" id="KW-0238">DNA-binding</keyword>
<dbReference type="GO" id="GO:0000981">
    <property type="term" value="F:DNA-binding transcription factor activity, RNA polymerase II-specific"/>
    <property type="evidence" value="ECO:0007669"/>
    <property type="project" value="TreeGrafter"/>
</dbReference>
<dbReference type="InterPro" id="IPR050752">
    <property type="entry name" value="C2H2-ZF_domain"/>
</dbReference>
<dbReference type="EMBL" id="BLKM01002924">
    <property type="protein sequence ID" value="GFG40970.1"/>
    <property type="molecule type" value="Genomic_DNA"/>
</dbReference>
<dbReference type="Gene3D" id="3.30.160.60">
    <property type="entry name" value="Classic Zinc Finger"/>
    <property type="match status" value="4"/>
</dbReference>
<feature type="domain" description="C2H2-type" evidence="12">
    <location>
        <begin position="246"/>
        <end position="269"/>
    </location>
</feature>
<feature type="domain" description="C2H2-type" evidence="12">
    <location>
        <begin position="273"/>
        <end position="300"/>
    </location>
</feature>
<evidence type="ECO:0000256" key="4">
    <source>
        <dbReference type="ARBA" id="ARBA00022771"/>
    </source>
</evidence>
<dbReference type="GO" id="GO:0005634">
    <property type="term" value="C:nucleus"/>
    <property type="evidence" value="ECO:0007669"/>
    <property type="project" value="UniProtKB-SubCell"/>
</dbReference>
<evidence type="ECO:0000313" key="14">
    <source>
        <dbReference type="Proteomes" id="UP000502823"/>
    </source>
</evidence>
<evidence type="ECO:0000256" key="10">
    <source>
        <dbReference type="PROSITE-ProRule" id="PRU00042"/>
    </source>
</evidence>